<evidence type="ECO:0000259" key="5">
    <source>
        <dbReference type="PROSITE" id="PS50931"/>
    </source>
</evidence>
<evidence type="ECO:0000313" key="6">
    <source>
        <dbReference type="EMBL" id="MEK8025807.1"/>
    </source>
</evidence>
<accession>A0ABU9B7E6</accession>
<evidence type="ECO:0000256" key="3">
    <source>
        <dbReference type="ARBA" id="ARBA00023125"/>
    </source>
</evidence>
<dbReference type="PANTHER" id="PTHR30419:SF2">
    <property type="entry name" value="LYSR FAMILY TRANSCRIPTIONAL REGULATOR"/>
    <property type="match status" value="1"/>
</dbReference>
<evidence type="ECO:0000256" key="4">
    <source>
        <dbReference type="ARBA" id="ARBA00023163"/>
    </source>
</evidence>
<dbReference type="PANTHER" id="PTHR30419">
    <property type="entry name" value="HTH-TYPE TRANSCRIPTIONAL REGULATOR YBHD"/>
    <property type="match status" value="1"/>
</dbReference>
<dbReference type="InterPro" id="IPR036390">
    <property type="entry name" value="WH_DNA-bd_sf"/>
</dbReference>
<protein>
    <submittedName>
        <fullName evidence="6">LysR family transcriptional regulator</fullName>
    </submittedName>
</protein>
<keyword evidence="3" id="KW-0238">DNA-binding</keyword>
<evidence type="ECO:0000313" key="7">
    <source>
        <dbReference type="Proteomes" id="UP001368500"/>
    </source>
</evidence>
<dbReference type="SUPFAM" id="SSF53850">
    <property type="entry name" value="Periplasmic binding protein-like II"/>
    <property type="match status" value="1"/>
</dbReference>
<reference evidence="6 7" key="1">
    <citation type="submission" date="2024-04" db="EMBL/GenBank/DDBJ databases">
        <title>Novel species of the genus Ideonella isolated from streams.</title>
        <authorList>
            <person name="Lu H."/>
        </authorList>
    </citation>
    <scope>NUCLEOTIDE SEQUENCE [LARGE SCALE GENOMIC DNA]</scope>
    <source>
        <strain evidence="6 7">BYS139W</strain>
    </source>
</reference>
<organism evidence="6 7">
    <name type="scientific">Pseudaquabacterium rugosum</name>
    <dbReference type="NCBI Taxonomy" id="2984194"/>
    <lineage>
        <taxon>Bacteria</taxon>
        <taxon>Pseudomonadati</taxon>
        <taxon>Pseudomonadota</taxon>
        <taxon>Betaproteobacteria</taxon>
        <taxon>Burkholderiales</taxon>
        <taxon>Sphaerotilaceae</taxon>
        <taxon>Pseudaquabacterium</taxon>
    </lineage>
</organism>
<proteinExistence type="inferred from homology"/>
<gene>
    <name evidence="6" type="ORF">AACH11_07530</name>
</gene>
<dbReference type="Pfam" id="PF00126">
    <property type="entry name" value="HTH_1"/>
    <property type="match status" value="1"/>
</dbReference>
<comment type="similarity">
    <text evidence="1">Belongs to the LysR transcriptional regulatory family.</text>
</comment>
<dbReference type="RefSeq" id="WP_341373594.1">
    <property type="nucleotide sequence ID" value="NZ_JBBUTF010000006.1"/>
</dbReference>
<keyword evidence="7" id="KW-1185">Reference proteome</keyword>
<dbReference type="InterPro" id="IPR050950">
    <property type="entry name" value="HTH-type_LysR_regulators"/>
</dbReference>
<dbReference type="InterPro" id="IPR036388">
    <property type="entry name" value="WH-like_DNA-bd_sf"/>
</dbReference>
<dbReference type="Gene3D" id="1.10.10.10">
    <property type="entry name" value="Winged helix-like DNA-binding domain superfamily/Winged helix DNA-binding domain"/>
    <property type="match status" value="1"/>
</dbReference>
<dbReference type="PROSITE" id="PS50931">
    <property type="entry name" value="HTH_LYSR"/>
    <property type="match status" value="1"/>
</dbReference>
<evidence type="ECO:0000256" key="1">
    <source>
        <dbReference type="ARBA" id="ARBA00009437"/>
    </source>
</evidence>
<dbReference type="SUPFAM" id="SSF46785">
    <property type="entry name" value="Winged helix' DNA-binding domain"/>
    <property type="match status" value="1"/>
</dbReference>
<dbReference type="Gene3D" id="3.40.190.290">
    <property type="match status" value="1"/>
</dbReference>
<evidence type="ECO:0000256" key="2">
    <source>
        <dbReference type="ARBA" id="ARBA00023015"/>
    </source>
</evidence>
<sequence length="295" mass="31767">MSRRLDPYSLQLFITAAREGSIARAAAKENIAASAISRRLADLEFTFGVPLIVRSAHGISLTDAGRAAYDRAREFETSLEHLLRDVQERGGMVTGRVRLFANASSVVGFLPERLKAFNAAYPRVQIELQERLSGEVVRACLDDVADLGVCAVEDIPAGLAAWHFASDPLMVVLPVGHDLADNASLSFSQVLNFPLVCIQTGGSLDRTLRERAAAARLEIQIAVSVNSFDSVCRMVEAGLGIAIVTRSAAAAYAGASQFARRPLDEPWAHRSLQVLALHKTPRPVAVQALIDAIKG</sequence>
<dbReference type="EMBL" id="JBBUTF010000006">
    <property type="protein sequence ID" value="MEK8025807.1"/>
    <property type="molecule type" value="Genomic_DNA"/>
</dbReference>
<keyword evidence="2" id="KW-0805">Transcription regulation</keyword>
<comment type="caution">
    <text evidence="6">The sequence shown here is derived from an EMBL/GenBank/DDBJ whole genome shotgun (WGS) entry which is preliminary data.</text>
</comment>
<dbReference type="InterPro" id="IPR005119">
    <property type="entry name" value="LysR_subst-bd"/>
</dbReference>
<keyword evidence="4" id="KW-0804">Transcription</keyword>
<name>A0ABU9B7E6_9BURK</name>
<feature type="domain" description="HTH lysR-type" evidence="5">
    <location>
        <begin position="5"/>
        <end position="62"/>
    </location>
</feature>
<dbReference type="Proteomes" id="UP001368500">
    <property type="component" value="Unassembled WGS sequence"/>
</dbReference>
<dbReference type="InterPro" id="IPR000847">
    <property type="entry name" value="LysR_HTH_N"/>
</dbReference>
<dbReference type="Pfam" id="PF03466">
    <property type="entry name" value="LysR_substrate"/>
    <property type="match status" value="1"/>
</dbReference>